<feature type="compositionally biased region" description="Low complexity" evidence="5">
    <location>
        <begin position="97"/>
        <end position="120"/>
    </location>
</feature>
<dbReference type="InterPro" id="IPR007829">
    <property type="entry name" value="TM2"/>
</dbReference>
<dbReference type="RefSeq" id="WP_227901641.1">
    <property type="nucleotide sequence ID" value="NZ_CP094984.1"/>
</dbReference>
<evidence type="ECO:0000256" key="2">
    <source>
        <dbReference type="ARBA" id="ARBA00022692"/>
    </source>
</evidence>
<evidence type="ECO:0000256" key="6">
    <source>
        <dbReference type="SAM" id="Phobius"/>
    </source>
</evidence>
<accession>A0A9X1M4I5</accession>
<evidence type="ECO:0000313" key="11">
    <source>
        <dbReference type="Proteomes" id="UP001155145"/>
    </source>
</evidence>
<evidence type="ECO:0000256" key="5">
    <source>
        <dbReference type="SAM" id="MobiDB-lite"/>
    </source>
</evidence>
<dbReference type="Proteomes" id="UP001155145">
    <property type="component" value="Unassembled WGS sequence"/>
</dbReference>
<name>A0A9X1M4I5_9MICC</name>
<keyword evidence="3 6" id="KW-1133">Transmembrane helix</keyword>
<organism evidence="8 11">
    <name type="scientific">Arthrobacter zhangbolii</name>
    <dbReference type="NCBI Taxonomy" id="2886936"/>
    <lineage>
        <taxon>Bacteria</taxon>
        <taxon>Bacillati</taxon>
        <taxon>Actinomycetota</taxon>
        <taxon>Actinomycetes</taxon>
        <taxon>Micrococcales</taxon>
        <taxon>Micrococcaceae</taxon>
        <taxon>Arthrobacter</taxon>
    </lineage>
</organism>
<proteinExistence type="predicted"/>
<feature type="compositionally biased region" description="Pro residues" evidence="5">
    <location>
        <begin position="83"/>
        <end position="96"/>
    </location>
</feature>
<comment type="subcellular location">
    <subcellularLocation>
        <location evidence="1">Membrane</location>
        <topology evidence="1">Multi-pass membrane protein</topology>
    </subcellularLocation>
</comment>
<evidence type="ECO:0000313" key="8">
    <source>
        <dbReference type="EMBL" id="MCC3271298.1"/>
    </source>
</evidence>
<keyword evidence="2 6" id="KW-0812">Transmembrane</keyword>
<evidence type="ECO:0000259" key="7">
    <source>
        <dbReference type="Pfam" id="PF05154"/>
    </source>
</evidence>
<dbReference type="EMBL" id="JAJFZT010000001">
    <property type="protein sequence ID" value="MCC3271298.1"/>
    <property type="molecule type" value="Genomic_DNA"/>
</dbReference>
<feature type="compositionally biased region" description="Low complexity" evidence="5">
    <location>
        <begin position="44"/>
        <end position="82"/>
    </location>
</feature>
<reference evidence="8" key="1">
    <citation type="submission" date="2021-10" db="EMBL/GenBank/DDBJ databases">
        <title>Novel species in genus Arthrobacter.</title>
        <authorList>
            <person name="Liu Y."/>
        </authorList>
    </citation>
    <scope>NUCLEOTIDE SEQUENCE</scope>
    <source>
        <strain evidence="10">zg-Y462</strain>
        <strain evidence="8">Zg-Y462</strain>
    </source>
</reference>
<feature type="domain" description="TM2" evidence="7">
    <location>
        <begin position="137"/>
        <end position="190"/>
    </location>
</feature>
<dbReference type="Proteomes" id="UP000829758">
    <property type="component" value="Chromosome"/>
</dbReference>
<evidence type="ECO:0000256" key="1">
    <source>
        <dbReference type="ARBA" id="ARBA00004141"/>
    </source>
</evidence>
<evidence type="ECO:0000256" key="3">
    <source>
        <dbReference type="ARBA" id="ARBA00022989"/>
    </source>
</evidence>
<sequence length="210" mass="22366">MSDKNPFAGLGDGARSNSGPDGDQYAYPQSNEPRPAPRPPESPAPQQAPYQQYPNQQQGQYPAQQYPGQQQGHAYPGQHQTPPQYPGYPGGQPPQAYPNQVQNYPGPGQHHPQPGYGQNQFGPAPYGQGPYAQGYPSQKSRVVAGLLGVFLGAFGVHRFYLGNSGIGAAQVVATVFTGGFAGVWGFVEGIMILCNAQPFRTDARGIPLKG</sequence>
<feature type="region of interest" description="Disordered" evidence="5">
    <location>
        <begin position="1"/>
        <end position="125"/>
    </location>
</feature>
<evidence type="ECO:0000313" key="10">
    <source>
        <dbReference type="Proteomes" id="UP000829758"/>
    </source>
</evidence>
<dbReference type="AlphaFoldDB" id="A0A9X1M4I5"/>
<protein>
    <submittedName>
        <fullName evidence="8">TM2 domain-containing protein</fullName>
    </submittedName>
</protein>
<dbReference type="GO" id="GO:0016020">
    <property type="term" value="C:membrane"/>
    <property type="evidence" value="ECO:0007669"/>
    <property type="project" value="UniProtKB-SubCell"/>
</dbReference>
<gene>
    <name evidence="8" type="ORF">LJ755_00965</name>
    <name evidence="9" type="ORF">MUK71_09720</name>
</gene>
<keyword evidence="10" id="KW-1185">Reference proteome</keyword>
<dbReference type="Pfam" id="PF05154">
    <property type="entry name" value="TM2"/>
    <property type="match status" value="1"/>
</dbReference>
<dbReference type="EMBL" id="CP094984">
    <property type="protein sequence ID" value="UON90918.1"/>
    <property type="molecule type" value="Genomic_DNA"/>
</dbReference>
<evidence type="ECO:0000256" key="4">
    <source>
        <dbReference type="ARBA" id="ARBA00023136"/>
    </source>
</evidence>
<feature type="transmembrane region" description="Helical" evidence="6">
    <location>
        <begin position="166"/>
        <end position="187"/>
    </location>
</feature>
<feature type="compositionally biased region" description="Pro residues" evidence="5">
    <location>
        <begin position="34"/>
        <end position="43"/>
    </location>
</feature>
<feature type="transmembrane region" description="Helical" evidence="6">
    <location>
        <begin position="142"/>
        <end position="160"/>
    </location>
</feature>
<evidence type="ECO:0000313" key="9">
    <source>
        <dbReference type="EMBL" id="UON90918.1"/>
    </source>
</evidence>
<keyword evidence="4 6" id="KW-0472">Membrane</keyword>